<evidence type="ECO:0000256" key="8">
    <source>
        <dbReference type="RuleBase" id="RU000461"/>
    </source>
</evidence>
<sequence>MSSLYSDCIVIDNADNLTVPFALFVLSSAAFGMKISWTDGDVIPPNHRMSFKNALHESSMHCFTKILVPKWDMWVNEHTRRVNIAFEELEVYILEMISEQRNSEKKEARYDLFNNLLDASVDDPTFTDGDLVNDIPKYSVEDTTLTVGNISGDKVVLPVPRGTGITINTVGLHYNPRYWRNPEEFRPARFLDPDWPREAFIPFSAGPRACIGRKFFETEAVTVISMLISRFKVEIKEEPQYCNETFEKRKARVLDSRVGLTLTPTRVPMVFKHR</sequence>
<keyword evidence="6" id="KW-0472">Membrane</keyword>
<dbReference type="GO" id="GO:0005506">
    <property type="term" value="F:iron ion binding"/>
    <property type="evidence" value="ECO:0007669"/>
    <property type="project" value="InterPro"/>
</dbReference>
<dbReference type="InterPro" id="IPR002401">
    <property type="entry name" value="Cyt_P450_E_grp-I"/>
</dbReference>
<feature type="binding site" description="axial binding residue" evidence="7">
    <location>
        <position position="210"/>
    </location>
    <ligand>
        <name>heme</name>
        <dbReference type="ChEBI" id="CHEBI:30413"/>
    </ligand>
    <ligandPart>
        <name>Fe</name>
        <dbReference type="ChEBI" id="CHEBI:18248"/>
    </ligandPart>
</feature>
<protein>
    <submittedName>
        <fullName evidence="9">Cytochrome P450</fullName>
    </submittedName>
</protein>
<dbReference type="PANTHER" id="PTHR24291">
    <property type="entry name" value="CYTOCHROME P450 FAMILY 4"/>
    <property type="match status" value="1"/>
</dbReference>
<dbReference type="InterPro" id="IPR017972">
    <property type="entry name" value="Cyt_P450_CS"/>
</dbReference>
<keyword evidence="8" id="KW-0560">Oxidoreductase</keyword>
<dbReference type="PANTHER" id="PTHR24291:SF189">
    <property type="entry name" value="CYTOCHROME P450 4C3-RELATED"/>
    <property type="match status" value="1"/>
</dbReference>
<evidence type="ECO:0000256" key="5">
    <source>
        <dbReference type="ARBA" id="ARBA00023004"/>
    </source>
</evidence>
<comment type="caution">
    <text evidence="9">The sequence shown here is derived from an EMBL/GenBank/DDBJ whole genome shotgun (WGS) entry which is preliminary data.</text>
</comment>
<dbReference type="EMBL" id="JAOTPV010000014">
    <property type="protein sequence ID" value="KAJ4475590.1"/>
    <property type="molecule type" value="Genomic_DNA"/>
</dbReference>
<dbReference type="Proteomes" id="UP001150266">
    <property type="component" value="Unassembled WGS sequence"/>
</dbReference>
<evidence type="ECO:0000256" key="1">
    <source>
        <dbReference type="ARBA" id="ARBA00004586"/>
    </source>
</evidence>
<evidence type="ECO:0000256" key="6">
    <source>
        <dbReference type="ARBA" id="ARBA00023136"/>
    </source>
</evidence>
<keyword evidence="7 8" id="KW-0349">Heme</keyword>
<gene>
    <name evidence="9" type="ORF">J3R30DRAFT_3773050</name>
</gene>
<comment type="cofactor">
    <cofactor evidence="7">
        <name>heme</name>
        <dbReference type="ChEBI" id="CHEBI:30413"/>
    </cofactor>
</comment>
<dbReference type="InterPro" id="IPR001128">
    <property type="entry name" value="Cyt_P450"/>
</dbReference>
<keyword evidence="3 7" id="KW-0479">Metal-binding</keyword>
<accession>A0A9W9A6I4</accession>
<evidence type="ECO:0000256" key="2">
    <source>
        <dbReference type="ARBA" id="ARBA00010617"/>
    </source>
</evidence>
<dbReference type="Gene3D" id="1.10.630.10">
    <property type="entry name" value="Cytochrome P450"/>
    <property type="match status" value="2"/>
</dbReference>
<dbReference type="PROSITE" id="PS00086">
    <property type="entry name" value="CYTOCHROME_P450"/>
    <property type="match status" value="1"/>
</dbReference>
<evidence type="ECO:0000313" key="9">
    <source>
        <dbReference type="EMBL" id="KAJ4475590.1"/>
    </source>
</evidence>
<comment type="similarity">
    <text evidence="2 8">Belongs to the cytochrome P450 family.</text>
</comment>
<keyword evidence="5 7" id="KW-0408">Iron</keyword>
<dbReference type="InterPro" id="IPR050196">
    <property type="entry name" value="Cytochrome_P450_Monoox"/>
</dbReference>
<dbReference type="GO" id="GO:0005789">
    <property type="term" value="C:endoplasmic reticulum membrane"/>
    <property type="evidence" value="ECO:0007669"/>
    <property type="project" value="UniProtKB-SubCell"/>
</dbReference>
<organism evidence="9 10">
    <name type="scientific">Lentinula aciculospora</name>
    <dbReference type="NCBI Taxonomy" id="153920"/>
    <lineage>
        <taxon>Eukaryota</taxon>
        <taxon>Fungi</taxon>
        <taxon>Dikarya</taxon>
        <taxon>Basidiomycota</taxon>
        <taxon>Agaricomycotina</taxon>
        <taxon>Agaricomycetes</taxon>
        <taxon>Agaricomycetidae</taxon>
        <taxon>Agaricales</taxon>
        <taxon>Marasmiineae</taxon>
        <taxon>Omphalotaceae</taxon>
        <taxon>Lentinula</taxon>
    </lineage>
</organism>
<evidence type="ECO:0000256" key="4">
    <source>
        <dbReference type="ARBA" id="ARBA00022824"/>
    </source>
</evidence>
<keyword evidence="10" id="KW-1185">Reference proteome</keyword>
<dbReference type="PRINTS" id="PR00463">
    <property type="entry name" value="EP450I"/>
</dbReference>
<evidence type="ECO:0000256" key="7">
    <source>
        <dbReference type="PIRSR" id="PIRSR602401-1"/>
    </source>
</evidence>
<comment type="subcellular location">
    <subcellularLocation>
        <location evidence="1">Endoplasmic reticulum membrane</location>
    </subcellularLocation>
</comment>
<reference evidence="9" key="1">
    <citation type="submission" date="2022-08" db="EMBL/GenBank/DDBJ databases">
        <title>A Global Phylogenomic Analysis of the Shiitake Genus Lentinula.</title>
        <authorList>
            <consortium name="DOE Joint Genome Institute"/>
            <person name="Sierra-Patev S."/>
            <person name="Min B."/>
            <person name="Naranjo-Ortiz M."/>
            <person name="Looney B."/>
            <person name="Konkel Z."/>
            <person name="Slot J.C."/>
            <person name="Sakamoto Y."/>
            <person name="Steenwyk J.L."/>
            <person name="Rokas A."/>
            <person name="Carro J."/>
            <person name="Camarero S."/>
            <person name="Ferreira P."/>
            <person name="Molpeceres G."/>
            <person name="Ruiz-Duenas F.J."/>
            <person name="Serrano A."/>
            <person name="Henrissat B."/>
            <person name="Drula E."/>
            <person name="Hughes K.W."/>
            <person name="Mata J.L."/>
            <person name="Ishikawa N.K."/>
            <person name="Vargas-Isla R."/>
            <person name="Ushijima S."/>
            <person name="Smith C.A."/>
            <person name="Ahrendt S."/>
            <person name="Andreopoulos W."/>
            <person name="He G."/>
            <person name="Labutti K."/>
            <person name="Lipzen A."/>
            <person name="Ng V."/>
            <person name="Riley R."/>
            <person name="Sandor L."/>
            <person name="Barry K."/>
            <person name="Martinez A.T."/>
            <person name="Xiao Y."/>
            <person name="Gibbons J.G."/>
            <person name="Terashima K."/>
            <person name="Grigoriev I.V."/>
            <person name="Hibbett D.S."/>
        </authorList>
    </citation>
    <scope>NUCLEOTIDE SEQUENCE</scope>
    <source>
        <strain evidence="9">JLM2183</strain>
    </source>
</reference>
<evidence type="ECO:0000256" key="3">
    <source>
        <dbReference type="ARBA" id="ARBA00022723"/>
    </source>
</evidence>
<dbReference type="Pfam" id="PF00067">
    <property type="entry name" value="p450"/>
    <property type="match status" value="1"/>
</dbReference>
<keyword evidence="4" id="KW-0256">Endoplasmic reticulum</keyword>
<dbReference type="AlphaFoldDB" id="A0A9W9A6I4"/>
<dbReference type="InterPro" id="IPR036396">
    <property type="entry name" value="Cyt_P450_sf"/>
</dbReference>
<proteinExistence type="inferred from homology"/>
<dbReference type="GO" id="GO:0004497">
    <property type="term" value="F:monooxygenase activity"/>
    <property type="evidence" value="ECO:0007669"/>
    <property type="project" value="UniProtKB-KW"/>
</dbReference>
<dbReference type="GO" id="GO:0020037">
    <property type="term" value="F:heme binding"/>
    <property type="evidence" value="ECO:0007669"/>
    <property type="project" value="InterPro"/>
</dbReference>
<name>A0A9W9A6I4_9AGAR</name>
<dbReference type="OrthoDB" id="1470350at2759"/>
<dbReference type="SUPFAM" id="SSF48264">
    <property type="entry name" value="Cytochrome P450"/>
    <property type="match status" value="1"/>
</dbReference>
<dbReference type="GO" id="GO:0016705">
    <property type="term" value="F:oxidoreductase activity, acting on paired donors, with incorporation or reduction of molecular oxygen"/>
    <property type="evidence" value="ECO:0007669"/>
    <property type="project" value="InterPro"/>
</dbReference>
<evidence type="ECO:0000313" key="10">
    <source>
        <dbReference type="Proteomes" id="UP001150266"/>
    </source>
</evidence>
<keyword evidence="8" id="KW-0503">Monooxygenase</keyword>